<dbReference type="SUPFAM" id="SSF53098">
    <property type="entry name" value="Ribonuclease H-like"/>
    <property type="match status" value="1"/>
</dbReference>
<feature type="domain" description="Integrase zinc-binding" evidence="1">
    <location>
        <begin position="1"/>
        <end position="33"/>
    </location>
</feature>
<protein>
    <recommendedName>
        <fullName evidence="1">Integrase zinc-binding domain-containing protein</fullName>
    </recommendedName>
</protein>
<dbReference type="AlphaFoldDB" id="G5A2I7"/>
<dbReference type="STRING" id="1094619.G5A2I7"/>
<dbReference type="Gene3D" id="1.10.340.70">
    <property type="match status" value="1"/>
</dbReference>
<dbReference type="GeneID" id="20660542"/>
<dbReference type="Gene3D" id="3.30.420.10">
    <property type="entry name" value="Ribonuclease H-like superfamily/Ribonuclease H"/>
    <property type="match status" value="2"/>
</dbReference>
<dbReference type="RefSeq" id="XP_009534739.1">
    <property type="nucleotide sequence ID" value="XM_009536444.1"/>
</dbReference>
<proteinExistence type="predicted"/>
<name>G5A2I7_PHYSP</name>
<accession>G5A2I7</accession>
<evidence type="ECO:0000313" key="3">
    <source>
        <dbReference type="Proteomes" id="UP000002640"/>
    </source>
</evidence>
<dbReference type="InterPro" id="IPR041588">
    <property type="entry name" value="Integrase_H2C2"/>
</dbReference>
<evidence type="ECO:0000259" key="1">
    <source>
        <dbReference type="Pfam" id="PF17921"/>
    </source>
</evidence>
<dbReference type="EMBL" id="JH159159">
    <property type="protein sequence ID" value="EGZ09878.1"/>
    <property type="molecule type" value="Genomic_DNA"/>
</dbReference>
<evidence type="ECO:0000313" key="2">
    <source>
        <dbReference type="EMBL" id="EGZ09878.1"/>
    </source>
</evidence>
<dbReference type="InterPro" id="IPR052160">
    <property type="entry name" value="Gypsy_RT_Integrase-like"/>
</dbReference>
<dbReference type="InParanoid" id="G5A2I7"/>
<gene>
    <name evidence="2" type="ORF">PHYSODRAFT_522627</name>
</gene>
<dbReference type="InterPro" id="IPR012337">
    <property type="entry name" value="RNaseH-like_sf"/>
</dbReference>
<sequence length="282" mass="32055">MTQSIKATFFWRGMDSDVKRYVQRCHVCATSKTLPQAYGQIPEKTVEVRPWNEIAVDSIGPLQGRWRAVSIMDTSTRLLELAAQHDPSSAEAARIVDQVWFNRYPRPKRCIYDGGSEFKLDLQELLEMHRCINEKLRTEKISSKEDWENCLSSVAYALRASHHTMMGCSPAQAAFGRDMLFDVPHAVDWEAQKERKEAQVAKATARENAGRNTHEYAPGDMVMVANNDPRRAKLAPTYTGPYEVDAVRSNGTVVVKKQRYLETLHMRRLRPVTPEMGASVVK</sequence>
<dbReference type="GO" id="GO:0003676">
    <property type="term" value="F:nucleic acid binding"/>
    <property type="evidence" value="ECO:0007669"/>
    <property type="project" value="InterPro"/>
</dbReference>
<dbReference type="InterPro" id="IPR036397">
    <property type="entry name" value="RNaseH_sf"/>
</dbReference>
<dbReference type="KEGG" id="psoj:PHYSODRAFT_522627"/>
<dbReference type="Proteomes" id="UP000002640">
    <property type="component" value="Unassembled WGS sequence"/>
</dbReference>
<keyword evidence="3" id="KW-1185">Reference proteome</keyword>
<dbReference type="PANTHER" id="PTHR47266">
    <property type="entry name" value="ENDONUCLEASE-RELATED"/>
    <property type="match status" value="1"/>
</dbReference>
<organism evidence="2 3">
    <name type="scientific">Phytophthora sojae (strain P6497)</name>
    <name type="common">Soybean stem and root rot agent</name>
    <name type="synonym">Phytophthora megasperma f. sp. glycines</name>
    <dbReference type="NCBI Taxonomy" id="1094619"/>
    <lineage>
        <taxon>Eukaryota</taxon>
        <taxon>Sar</taxon>
        <taxon>Stramenopiles</taxon>
        <taxon>Oomycota</taxon>
        <taxon>Peronosporomycetes</taxon>
        <taxon>Peronosporales</taxon>
        <taxon>Peronosporaceae</taxon>
        <taxon>Phytophthora</taxon>
    </lineage>
</organism>
<reference evidence="2 3" key="1">
    <citation type="journal article" date="2006" name="Science">
        <title>Phytophthora genome sequences uncover evolutionary origins and mechanisms of pathogenesis.</title>
        <authorList>
            <person name="Tyler B.M."/>
            <person name="Tripathy S."/>
            <person name="Zhang X."/>
            <person name="Dehal P."/>
            <person name="Jiang R.H."/>
            <person name="Aerts A."/>
            <person name="Arredondo F.D."/>
            <person name="Baxter L."/>
            <person name="Bensasson D."/>
            <person name="Beynon J.L."/>
            <person name="Chapman J."/>
            <person name="Damasceno C.M."/>
            <person name="Dorrance A.E."/>
            <person name="Dou D."/>
            <person name="Dickerman A.W."/>
            <person name="Dubchak I.L."/>
            <person name="Garbelotto M."/>
            <person name="Gijzen M."/>
            <person name="Gordon S.G."/>
            <person name="Govers F."/>
            <person name="Grunwald N.J."/>
            <person name="Huang W."/>
            <person name="Ivors K.L."/>
            <person name="Jones R.W."/>
            <person name="Kamoun S."/>
            <person name="Krampis K."/>
            <person name="Lamour K.H."/>
            <person name="Lee M.K."/>
            <person name="McDonald W.H."/>
            <person name="Medina M."/>
            <person name="Meijer H.J."/>
            <person name="Nordberg E.K."/>
            <person name="Maclean D.J."/>
            <person name="Ospina-Giraldo M.D."/>
            <person name="Morris P.F."/>
            <person name="Phuntumart V."/>
            <person name="Putnam N.H."/>
            <person name="Rash S."/>
            <person name="Rose J.K."/>
            <person name="Sakihama Y."/>
            <person name="Salamov A.A."/>
            <person name="Savidor A."/>
            <person name="Scheuring C.F."/>
            <person name="Smith B.M."/>
            <person name="Sobral B.W."/>
            <person name="Terry A."/>
            <person name="Torto-Alalibo T.A."/>
            <person name="Win J."/>
            <person name="Xu Z."/>
            <person name="Zhang H."/>
            <person name="Grigoriev I.V."/>
            <person name="Rokhsar D.S."/>
            <person name="Boore J.L."/>
        </authorList>
    </citation>
    <scope>NUCLEOTIDE SEQUENCE [LARGE SCALE GENOMIC DNA]</scope>
    <source>
        <strain evidence="2 3">P6497</strain>
    </source>
</reference>
<dbReference type="Pfam" id="PF17921">
    <property type="entry name" value="Integrase_H2C2"/>
    <property type="match status" value="1"/>
</dbReference>